<dbReference type="GeneTree" id="ENSGT00390000014621"/>
<dbReference type="GO" id="GO:0005524">
    <property type="term" value="F:ATP binding"/>
    <property type="evidence" value="ECO:0007669"/>
    <property type="project" value="InterPro"/>
</dbReference>
<dbReference type="PANTHER" id="PTHR16043:SF1">
    <property type="entry name" value="DALR ANTICODON-BINDING DOMAIN-CONTAINING PROTEIN 3"/>
    <property type="match status" value="1"/>
</dbReference>
<dbReference type="SUPFAM" id="SSF47323">
    <property type="entry name" value="Anticodon-binding domain of a subclass of class I aminoacyl-tRNA synthetases"/>
    <property type="match status" value="1"/>
</dbReference>
<dbReference type="GO" id="GO:0004814">
    <property type="term" value="F:arginine-tRNA ligase activity"/>
    <property type="evidence" value="ECO:0007669"/>
    <property type="project" value="InterPro"/>
</dbReference>
<dbReference type="GO" id="GO:0006420">
    <property type="term" value="P:arginyl-tRNA aminoacylation"/>
    <property type="evidence" value="ECO:0007669"/>
    <property type="project" value="InterPro"/>
</dbReference>
<dbReference type="Ensembl" id="ENSNVIT00000035291.1">
    <property type="protein sequence ID" value="ENSNVIP00000030453.1"/>
    <property type="gene ID" value="ENSNVIG00000023465.1"/>
</dbReference>
<dbReference type="InterPro" id="IPR008909">
    <property type="entry name" value="DALR_anticod-bd"/>
</dbReference>
<dbReference type="GO" id="GO:0106217">
    <property type="term" value="P:tRNA C3-cytosine methylation"/>
    <property type="evidence" value="ECO:0007669"/>
    <property type="project" value="Ensembl"/>
</dbReference>
<evidence type="ECO:0000256" key="1">
    <source>
        <dbReference type="SAM" id="MobiDB-lite"/>
    </source>
</evidence>
<feature type="domain" description="DALR anticodon binding" evidence="2">
    <location>
        <begin position="412"/>
        <end position="552"/>
    </location>
</feature>
<dbReference type="PANTHER" id="PTHR16043">
    <property type="entry name" value="DALRD3 PROTEIN"/>
    <property type="match status" value="1"/>
</dbReference>
<gene>
    <name evidence="3" type="primary">DALRD3</name>
</gene>
<sequence length="552" mass="59674">MDRWAPAGRGCAARGSVAARLTALPPAGARACGPCGRRLARPRRGPGAALRADARGSGTPAAAARRLRARAGRGDRLCRARRARRTRPARPPALPRAARRPWRAPLEPAARRARGRSFGASSARSWVSAPRGQNRPGWQPGPRAAAGGKGVELRQTLGLRRPSSFPRASVRLVPAVRDPHMRTFLQKLRVDWPAASEKAATGALRNLPLAELSPAPDGGALPPGVLGTVCLKEVMRERGCAAGYDPNVDKCLVTEDLLSVLAELQAAVRHWPGDGPPGPAAAPDADADGCMALHVVSCEEEFQQQKLDLLWWKLDEQAPRTQKHLVCGPVKAASALTAPQYYELRHAQVCKAAALKRGREISQDPTWTEVFSVLSAATIKFEMLSTAPQSQLLLALADGSISTKGTKSGTFVMYNCARLATLFEGYKHSREQGLYPTFPPVSSLDFSLLQDEGEWLLLFNGVLPFPELLSQTAALACAAPGLHVTARTEMMCKFLVQLSMDFSSYYNRVHILGEPRPHLFGQMFARLQLLRAVREVLHAGLATLGLPPLNHI</sequence>
<evidence type="ECO:0000259" key="2">
    <source>
        <dbReference type="SMART" id="SM00836"/>
    </source>
</evidence>
<accession>A0A8C7C1S1</accession>
<dbReference type="InterPro" id="IPR009080">
    <property type="entry name" value="tRNAsynth_Ia_anticodon-bd"/>
</dbReference>
<dbReference type="Pfam" id="PF05746">
    <property type="entry name" value="DALR_1"/>
    <property type="match status" value="1"/>
</dbReference>
<evidence type="ECO:0000313" key="3">
    <source>
        <dbReference type="Ensembl" id="ENSNVIP00000030453.1"/>
    </source>
</evidence>
<feature type="region of interest" description="Disordered" evidence="1">
    <location>
        <begin position="82"/>
        <end position="148"/>
    </location>
</feature>
<name>A0A8C7C1S1_NEOVI</name>
<dbReference type="Proteomes" id="UP000694425">
    <property type="component" value="Unplaced"/>
</dbReference>
<proteinExistence type="predicted"/>
<dbReference type="InterPro" id="IPR037380">
    <property type="entry name" value="DALRD3"/>
</dbReference>
<evidence type="ECO:0000313" key="4">
    <source>
        <dbReference type="Proteomes" id="UP000694425"/>
    </source>
</evidence>
<dbReference type="AlphaFoldDB" id="A0A8C7C1S1"/>
<organism evidence="3 4">
    <name type="scientific">Neovison vison</name>
    <name type="common">American mink</name>
    <name type="synonym">Mustela vison</name>
    <dbReference type="NCBI Taxonomy" id="452646"/>
    <lineage>
        <taxon>Eukaryota</taxon>
        <taxon>Metazoa</taxon>
        <taxon>Chordata</taxon>
        <taxon>Craniata</taxon>
        <taxon>Vertebrata</taxon>
        <taxon>Euteleostomi</taxon>
        <taxon>Mammalia</taxon>
        <taxon>Eutheria</taxon>
        <taxon>Laurasiatheria</taxon>
        <taxon>Carnivora</taxon>
        <taxon>Caniformia</taxon>
        <taxon>Musteloidea</taxon>
        <taxon>Mustelidae</taxon>
        <taxon>Mustelinae</taxon>
        <taxon>Neogale</taxon>
    </lineage>
</organism>
<reference evidence="3" key="2">
    <citation type="submission" date="2025-09" db="UniProtKB">
        <authorList>
            <consortium name="Ensembl"/>
        </authorList>
    </citation>
    <scope>IDENTIFICATION</scope>
</reference>
<keyword evidence="4" id="KW-1185">Reference proteome</keyword>
<dbReference type="Gene3D" id="1.10.730.10">
    <property type="entry name" value="Isoleucyl-tRNA Synthetase, Domain 1"/>
    <property type="match status" value="1"/>
</dbReference>
<dbReference type="SMART" id="SM00836">
    <property type="entry name" value="DALR_1"/>
    <property type="match status" value="1"/>
</dbReference>
<feature type="compositionally biased region" description="Low complexity" evidence="1">
    <location>
        <begin position="116"/>
        <end position="125"/>
    </location>
</feature>
<feature type="region of interest" description="Disordered" evidence="1">
    <location>
        <begin position="41"/>
        <end position="62"/>
    </location>
</feature>
<dbReference type="GO" id="GO:0000049">
    <property type="term" value="F:tRNA binding"/>
    <property type="evidence" value="ECO:0007669"/>
    <property type="project" value="Ensembl"/>
</dbReference>
<reference evidence="3" key="1">
    <citation type="submission" date="2025-08" db="UniProtKB">
        <authorList>
            <consortium name="Ensembl"/>
        </authorList>
    </citation>
    <scope>IDENTIFICATION</scope>
</reference>
<protein>
    <submittedName>
        <fullName evidence="3">DALR anticodon binding domain containing 3</fullName>
    </submittedName>
</protein>